<organism evidence="2 3">
    <name type="scientific">Ensete ventricosum</name>
    <name type="common">Abyssinian banana</name>
    <name type="synonym">Musa ensete</name>
    <dbReference type="NCBI Taxonomy" id="4639"/>
    <lineage>
        <taxon>Eukaryota</taxon>
        <taxon>Viridiplantae</taxon>
        <taxon>Streptophyta</taxon>
        <taxon>Embryophyta</taxon>
        <taxon>Tracheophyta</taxon>
        <taxon>Spermatophyta</taxon>
        <taxon>Magnoliopsida</taxon>
        <taxon>Liliopsida</taxon>
        <taxon>Zingiberales</taxon>
        <taxon>Musaceae</taxon>
        <taxon>Ensete</taxon>
    </lineage>
</organism>
<evidence type="ECO:0000256" key="1">
    <source>
        <dbReference type="SAM" id="MobiDB-lite"/>
    </source>
</evidence>
<accession>A0AAV8RIQ5</accession>
<evidence type="ECO:0000313" key="2">
    <source>
        <dbReference type="EMBL" id="KAJ8509884.1"/>
    </source>
</evidence>
<sequence>MAIGRVPTALHRPPPFARLLMPIGRGSRPLCRGRTGCPVSHDPPHVARILMPIGRVHGPFLVAPTSNALSHDVRRPPQCCTNIDAHRTGPRPFSRGPTSNALSHDVRRPSLVARIMMPIGRIRSLVLTPPPPPLFSGPHRKHTLARHLSIPFSSRNLRIALAVYLHFVSVQAVEKPLPRLSTFRSPLQSLPLLGFKSLPLVFPPSIAS</sequence>
<reference evidence="2 3" key="1">
    <citation type="submission" date="2022-12" db="EMBL/GenBank/DDBJ databases">
        <title>Chromosome-scale assembly of the Ensete ventricosum genome.</title>
        <authorList>
            <person name="Dussert Y."/>
            <person name="Stocks J."/>
            <person name="Wendawek A."/>
            <person name="Woldeyes F."/>
            <person name="Nichols R.A."/>
            <person name="Borrell J.S."/>
        </authorList>
    </citation>
    <scope>NUCLEOTIDE SEQUENCE [LARGE SCALE GENOMIC DNA]</scope>
    <source>
        <strain evidence="3">cv. Maze</strain>
        <tissue evidence="2">Seeds</tissue>
    </source>
</reference>
<protein>
    <submittedName>
        <fullName evidence="2">Uncharacterized protein</fullName>
    </submittedName>
</protein>
<keyword evidence="3" id="KW-1185">Reference proteome</keyword>
<dbReference type="Proteomes" id="UP001222027">
    <property type="component" value="Unassembled WGS sequence"/>
</dbReference>
<dbReference type="EMBL" id="JAQQAF010000001">
    <property type="protein sequence ID" value="KAJ8509884.1"/>
    <property type="molecule type" value="Genomic_DNA"/>
</dbReference>
<name>A0AAV8RIQ5_ENSVE</name>
<proteinExistence type="predicted"/>
<evidence type="ECO:0000313" key="3">
    <source>
        <dbReference type="Proteomes" id="UP001222027"/>
    </source>
</evidence>
<gene>
    <name evidence="2" type="ORF">OPV22_000318</name>
</gene>
<feature type="region of interest" description="Disordered" evidence="1">
    <location>
        <begin position="83"/>
        <end position="102"/>
    </location>
</feature>
<comment type="caution">
    <text evidence="2">The sequence shown here is derived from an EMBL/GenBank/DDBJ whole genome shotgun (WGS) entry which is preliminary data.</text>
</comment>
<dbReference type="AlphaFoldDB" id="A0AAV8RIQ5"/>